<dbReference type="OrthoDB" id="7051144at2"/>
<organism evidence="2 3">
    <name type="scientific">Candidatus Thiodictyon syntrophicum</name>
    <dbReference type="NCBI Taxonomy" id="1166950"/>
    <lineage>
        <taxon>Bacteria</taxon>
        <taxon>Pseudomonadati</taxon>
        <taxon>Pseudomonadota</taxon>
        <taxon>Gammaproteobacteria</taxon>
        <taxon>Chromatiales</taxon>
        <taxon>Chromatiaceae</taxon>
        <taxon>Thiodictyon</taxon>
    </lineage>
</organism>
<evidence type="ECO:0000256" key="1">
    <source>
        <dbReference type="SAM" id="MobiDB-lite"/>
    </source>
</evidence>
<dbReference type="Gene3D" id="1.25.10.10">
    <property type="entry name" value="Leucine-rich Repeat Variant"/>
    <property type="match status" value="1"/>
</dbReference>
<dbReference type="AlphaFoldDB" id="A0A2K8U419"/>
<evidence type="ECO:0008006" key="4">
    <source>
        <dbReference type="Google" id="ProtNLM"/>
    </source>
</evidence>
<accession>A0A2K8U419</accession>
<dbReference type="SUPFAM" id="SSF48371">
    <property type="entry name" value="ARM repeat"/>
    <property type="match status" value="1"/>
</dbReference>
<gene>
    <name evidence="2" type="ORF">THSYN_01605</name>
</gene>
<proteinExistence type="predicted"/>
<name>A0A2K8U419_9GAMM</name>
<dbReference type="EMBL" id="CP020370">
    <property type="protein sequence ID" value="AUB79781.1"/>
    <property type="molecule type" value="Genomic_DNA"/>
</dbReference>
<evidence type="ECO:0000313" key="2">
    <source>
        <dbReference type="EMBL" id="AUB79781.1"/>
    </source>
</evidence>
<protein>
    <recommendedName>
        <fullName evidence="4">HEAT repeat domain-containing protein</fullName>
    </recommendedName>
</protein>
<sequence length="461" mass="50691">MSDSQWMSAIRRYRDDSEKQWFEDRVLGGARELAGALEARTKAQPERFARLLLTLPEDANEAYYGAIVRGLKDSALPLDLLARVAERAHHRPGRPHGHWLPQTIASHGGAQLSPELLDMIAWYATEDPDPTDEHWRSGAAGEEPADGGDPRFHGINSVRGTAAHAIASLIAQDVVYWGYFSQFLERMVCDPSVAVRTCVADACIEILRYDRPLAIGLFLRLCDTEDVLLAARSIEKFIYYTAHTDLESLRPIIERMLESSQGAARKAAARQATFVALSHESARALADAALNGDAEMRQGAAEVLALNVLTAPDLSYAHSRLIELFSDPDVTVQRLAGDWTRRLKEVAEGGALVGVLEAYIKSPAFRLTASNFFRRMEGTADISPALLLRAGQRFVDVVGTDAGNVAGTNAFAAEQLSELVLRAYRQAEDAPDLRRECLDLFDRLLEVGGYGADKAIEAFSR</sequence>
<keyword evidence="3" id="KW-1185">Reference proteome</keyword>
<feature type="region of interest" description="Disordered" evidence="1">
    <location>
        <begin position="129"/>
        <end position="151"/>
    </location>
</feature>
<dbReference type="InterPro" id="IPR011989">
    <property type="entry name" value="ARM-like"/>
</dbReference>
<dbReference type="Proteomes" id="UP000232638">
    <property type="component" value="Chromosome"/>
</dbReference>
<dbReference type="InterPro" id="IPR016024">
    <property type="entry name" value="ARM-type_fold"/>
</dbReference>
<dbReference type="KEGG" id="tsy:THSYN_01605"/>
<evidence type="ECO:0000313" key="3">
    <source>
        <dbReference type="Proteomes" id="UP000232638"/>
    </source>
</evidence>
<dbReference type="RefSeq" id="WP_100917598.1">
    <property type="nucleotide sequence ID" value="NZ_CP020370.1"/>
</dbReference>
<reference evidence="2 3" key="1">
    <citation type="submission" date="2017-03" db="EMBL/GenBank/DDBJ databases">
        <title>Complete genome sequence of Candidatus 'Thiodictyon syntrophicum' sp. nov. strain Cad16T, a photolithoautotroph purple sulfur bacterium isolated from an alpine meromictic lake.</title>
        <authorList>
            <person name="Luedin S.M."/>
            <person name="Pothier J.F."/>
            <person name="Danza F."/>
            <person name="Storelli N."/>
            <person name="Wittwer M."/>
            <person name="Tonolla M."/>
        </authorList>
    </citation>
    <scope>NUCLEOTIDE SEQUENCE [LARGE SCALE GENOMIC DNA]</scope>
    <source>
        <strain evidence="2 3">Cad16T</strain>
    </source>
</reference>